<feature type="compositionally biased region" description="Polar residues" evidence="1">
    <location>
        <begin position="357"/>
        <end position="375"/>
    </location>
</feature>
<organism evidence="3 4">
    <name type="scientific">Chitinophaga caeni</name>
    <dbReference type="NCBI Taxonomy" id="2029983"/>
    <lineage>
        <taxon>Bacteria</taxon>
        <taxon>Pseudomonadati</taxon>
        <taxon>Bacteroidota</taxon>
        <taxon>Chitinophagia</taxon>
        <taxon>Chitinophagales</taxon>
        <taxon>Chitinophagaceae</taxon>
        <taxon>Chitinophaga</taxon>
    </lineage>
</organism>
<evidence type="ECO:0000313" key="4">
    <source>
        <dbReference type="Proteomes" id="UP000220133"/>
    </source>
</evidence>
<protein>
    <submittedName>
        <fullName evidence="3">Uncharacterized protein</fullName>
    </submittedName>
</protein>
<dbReference type="AlphaFoldDB" id="A0A291QWP7"/>
<keyword evidence="4" id="KW-1185">Reference proteome</keyword>
<dbReference type="Proteomes" id="UP000220133">
    <property type="component" value="Chromosome"/>
</dbReference>
<proteinExistence type="predicted"/>
<reference evidence="3 4" key="1">
    <citation type="submission" date="2017-10" db="EMBL/GenBank/DDBJ databases">
        <title>Paenichitinophaga pekingensis gen. nov., sp. nov., isolated from activated sludge.</title>
        <authorList>
            <person name="Jin D."/>
            <person name="Kong X."/>
            <person name="Deng Y."/>
            <person name="Bai Z."/>
        </authorList>
    </citation>
    <scope>NUCLEOTIDE SEQUENCE [LARGE SCALE GENOMIC DNA]</scope>
    <source>
        <strain evidence="3 4">13</strain>
    </source>
</reference>
<feature type="compositionally biased region" description="Polar residues" evidence="1">
    <location>
        <begin position="281"/>
        <end position="339"/>
    </location>
</feature>
<gene>
    <name evidence="3" type="ORF">COR50_14535</name>
</gene>
<dbReference type="EMBL" id="CP023777">
    <property type="protein sequence ID" value="ATL48283.1"/>
    <property type="molecule type" value="Genomic_DNA"/>
</dbReference>
<evidence type="ECO:0000256" key="1">
    <source>
        <dbReference type="SAM" id="MobiDB-lite"/>
    </source>
</evidence>
<evidence type="ECO:0000256" key="2">
    <source>
        <dbReference type="SAM" id="SignalP"/>
    </source>
</evidence>
<dbReference type="InterPro" id="IPR046535">
    <property type="entry name" value="DUF6600"/>
</dbReference>
<feature type="compositionally biased region" description="Low complexity" evidence="1">
    <location>
        <begin position="448"/>
        <end position="463"/>
    </location>
</feature>
<feature type="region of interest" description="Disordered" evidence="1">
    <location>
        <begin position="268"/>
        <end position="472"/>
    </location>
</feature>
<dbReference type="Pfam" id="PF20245">
    <property type="entry name" value="DUF6600"/>
    <property type="match status" value="1"/>
</dbReference>
<feature type="compositionally biased region" description="Polar residues" evidence="1">
    <location>
        <begin position="418"/>
        <end position="447"/>
    </location>
</feature>
<accession>A0A291QWP7</accession>
<dbReference type="OrthoDB" id="5485224at2"/>
<feature type="compositionally biased region" description="Low complexity" evidence="1">
    <location>
        <begin position="386"/>
        <end position="417"/>
    </location>
</feature>
<dbReference type="RefSeq" id="WP_098194657.1">
    <property type="nucleotide sequence ID" value="NZ_CP023777.1"/>
</dbReference>
<feature type="signal peptide" evidence="2">
    <location>
        <begin position="1"/>
        <end position="24"/>
    </location>
</feature>
<keyword evidence="2" id="KW-0732">Signal</keyword>
<sequence length="472" mass="54838">MRKLLLPFIVVFTGLLTVTSYSIAAGQQYQSDYDDDYSEGYYDDQNEQYNDNYDQTSYQTFYDELSPYGRWINDPQYGYIWAPNAGRDFRPYYSNGYWSYTNYGWTWVSNYSWGWAPFHYGRWRQDPYYGWVWIPGRVWGPAWVSWRHSDGYYGWAPLSPGININISFNIPAAHWVFLPGRYICDRSWYRYHIPFGRNNYYYGRTTIINNTYVVNRNVYVRGPQIREVNRYVRRPIRTTVVRGTSRPGVASNNGRRLAIYRPNIANNAREANRPAPRQYYNRGNNRAVVSNNSRPVRNSVADSRSPNNGRISSPSPNNSRATRTNIPGRSRVQANNDRSAINRRPDDPMMRSGRPVNRSTSPDVNRNNSRNTQPAERSVRRETPQRRSAPQPAARSQQRAEVQRAAPQRQSRPQVQRTAPQRQSSPQVQRTAPQRQSSPRVQRSAPQRQSSPARSSNGSSSRSSRGESHRRG</sequence>
<dbReference type="KEGG" id="cbae:COR50_14535"/>
<evidence type="ECO:0000313" key="3">
    <source>
        <dbReference type="EMBL" id="ATL48283.1"/>
    </source>
</evidence>
<feature type="chain" id="PRO_5012245593" evidence="2">
    <location>
        <begin position="25"/>
        <end position="472"/>
    </location>
</feature>
<feature type="compositionally biased region" description="Low complexity" evidence="1">
    <location>
        <begin position="268"/>
        <end position="277"/>
    </location>
</feature>
<name>A0A291QWP7_9BACT</name>